<dbReference type="RefSeq" id="WP_034793366.1">
    <property type="nucleotide sequence ID" value="NZ_JMPJ01000065.1"/>
</dbReference>
<gene>
    <name evidence="2" type="ORF">GEAM_3216</name>
</gene>
<dbReference type="Gene3D" id="1.10.150.690">
    <property type="entry name" value="DUF2063"/>
    <property type="match status" value="1"/>
</dbReference>
<name>A0A085G6R2_EWIA3</name>
<sequence length="250" mass="27936">MSGELARYHQAFIRALYDENSNELAHLQQQPGFMVYRNSVLKGCIDALQANFPSVASLTGEDFFREMARQYALVEPPREGMLIRYGEFFPAFIATYLPAADLGYLADVARLDWLWLEMFCAESAACLAVQALAELPPESVGELVLSLRDAVRWHWHPSLPVFTLWHFNRYHTAPPENIQWQGEGALLVMRQQGIEAEPISRGGAAFLAACRDGANLNAASERALHAEPTFDIGPFFTRLLHLGVFAATAH</sequence>
<feature type="domain" description="Putative DNA-binding" evidence="1">
    <location>
        <begin position="8"/>
        <end position="93"/>
    </location>
</feature>
<proteinExistence type="predicted"/>
<dbReference type="AlphaFoldDB" id="A0A085G6R2"/>
<keyword evidence="3" id="KW-1185">Reference proteome</keyword>
<dbReference type="InterPro" id="IPR044922">
    <property type="entry name" value="DUF2063_N_sf"/>
</dbReference>
<dbReference type="OrthoDB" id="4146344at2"/>
<dbReference type="Pfam" id="PF09836">
    <property type="entry name" value="DUF2063"/>
    <property type="match status" value="1"/>
</dbReference>
<dbReference type="EMBL" id="JMPJ01000065">
    <property type="protein sequence ID" value="KFC79407.1"/>
    <property type="molecule type" value="Genomic_DNA"/>
</dbReference>
<evidence type="ECO:0000313" key="3">
    <source>
        <dbReference type="Proteomes" id="UP000028640"/>
    </source>
</evidence>
<reference evidence="2 3" key="1">
    <citation type="submission" date="2014-05" db="EMBL/GenBank/DDBJ databases">
        <title>ATOL: Assembling a taxonomically balanced genome-scale reconstruction of the evolutionary history of the Enterobacteriaceae.</title>
        <authorList>
            <person name="Plunkett G.III."/>
            <person name="Neeno-Eckwall E.C."/>
            <person name="Glasner J.D."/>
            <person name="Perna N.T."/>
        </authorList>
    </citation>
    <scope>NUCLEOTIDE SEQUENCE [LARGE SCALE GENOMIC DNA]</scope>
    <source>
        <strain evidence="2 3">ATCC 33852</strain>
    </source>
</reference>
<dbReference type="eggNOG" id="COG3219">
    <property type="taxonomic scope" value="Bacteria"/>
</dbReference>
<evidence type="ECO:0000313" key="2">
    <source>
        <dbReference type="EMBL" id="KFC79407.1"/>
    </source>
</evidence>
<dbReference type="Proteomes" id="UP000028640">
    <property type="component" value="Unassembled WGS sequence"/>
</dbReference>
<evidence type="ECO:0000259" key="1">
    <source>
        <dbReference type="Pfam" id="PF09836"/>
    </source>
</evidence>
<organism evidence="2 3">
    <name type="scientific">Ewingella americana (strain ATCC 33852 / DSM 4580 / CCUG 14506 / JCM 5911 / LMG 7869 / NCTC 12157 / CDC 1468-78)</name>
    <dbReference type="NCBI Taxonomy" id="910964"/>
    <lineage>
        <taxon>Bacteria</taxon>
        <taxon>Pseudomonadati</taxon>
        <taxon>Pseudomonadota</taxon>
        <taxon>Gammaproteobacteria</taxon>
        <taxon>Enterobacterales</taxon>
        <taxon>Yersiniaceae</taxon>
        <taxon>Ewingella</taxon>
    </lineage>
</organism>
<comment type="caution">
    <text evidence="2">The sequence shown here is derived from an EMBL/GenBank/DDBJ whole genome shotgun (WGS) entry which is preliminary data.</text>
</comment>
<dbReference type="InterPro" id="IPR018640">
    <property type="entry name" value="DUF2063"/>
</dbReference>
<dbReference type="STRING" id="910964.GEAM_3216"/>
<dbReference type="GeneID" id="78381416"/>
<protein>
    <recommendedName>
        <fullName evidence="1">Putative DNA-binding domain-containing protein</fullName>
    </recommendedName>
</protein>
<accession>A0A085G6R2</accession>